<dbReference type="Proteomes" id="UP001150603">
    <property type="component" value="Unassembled WGS sequence"/>
</dbReference>
<dbReference type="EMBL" id="JANBPW010006331">
    <property type="protein sequence ID" value="KAJ1930815.1"/>
    <property type="molecule type" value="Genomic_DNA"/>
</dbReference>
<reference evidence="1" key="1">
    <citation type="submission" date="2022-07" db="EMBL/GenBank/DDBJ databases">
        <title>Phylogenomic reconstructions and comparative analyses of Kickxellomycotina fungi.</title>
        <authorList>
            <person name="Reynolds N.K."/>
            <person name="Stajich J.E."/>
            <person name="Barry K."/>
            <person name="Grigoriev I.V."/>
            <person name="Crous P."/>
            <person name="Smith M.E."/>
        </authorList>
    </citation>
    <scope>NUCLEOTIDE SEQUENCE</scope>
    <source>
        <strain evidence="1">NRRL 5244</strain>
    </source>
</reference>
<keyword evidence="2" id="KW-1185">Reference proteome</keyword>
<proteinExistence type="predicted"/>
<organism evidence="1 2">
    <name type="scientific">Linderina macrospora</name>
    <dbReference type="NCBI Taxonomy" id="4868"/>
    <lineage>
        <taxon>Eukaryota</taxon>
        <taxon>Fungi</taxon>
        <taxon>Fungi incertae sedis</taxon>
        <taxon>Zoopagomycota</taxon>
        <taxon>Kickxellomycotina</taxon>
        <taxon>Kickxellomycetes</taxon>
        <taxon>Kickxellales</taxon>
        <taxon>Kickxellaceae</taxon>
        <taxon>Linderina</taxon>
    </lineage>
</organism>
<sequence length="162" mass="18099">MSRASERDDIQLHPSNPFNPVHLAATTLCRKFSLKRSQSIETPAKKMGADSSTLLDKRSKCTMCGPYDWENSHPFIKRFHPLVRWLQERPLATCCITVGLLVVLLVAIIVILVVGVFPNMMRAIVQDVSFTITNLHAVPPPEYLTMIGATIRDGVDGTKRDL</sequence>
<accession>A0ACC1IYH4</accession>
<gene>
    <name evidence="1" type="ORF">FBU59_006924</name>
</gene>
<comment type="caution">
    <text evidence="1">The sequence shown here is derived from an EMBL/GenBank/DDBJ whole genome shotgun (WGS) entry which is preliminary data.</text>
</comment>
<name>A0ACC1IYH4_9FUNG</name>
<evidence type="ECO:0000313" key="2">
    <source>
        <dbReference type="Proteomes" id="UP001150603"/>
    </source>
</evidence>
<feature type="non-terminal residue" evidence="1">
    <location>
        <position position="162"/>
    </location>
</feature>
<evidence type="ECO:0000313" key="1">
    <source>
        <dbReference type="EMBL" id="KAJ1930815.1"/>
    </source>
</evidence>
<protein>
    <submittedName>
        <fullName evidence="1">Uncharacterized protein</fullName>
    </submittedName>
</protein>